<dbReference type="RefSeq" id="WP_272775640.1">
    <property type="nucleotide sequence ID" value="NZ_JAQQLI010000003.1"/>
</dbReference>
<organism evidence="2 3">
    <name type="scientific">Rhodoplanes tepidamans</name>
    <name type="common">Rhodoplanes cryptolactis</name>
    <dbReference type="NCBI Taxonomy" id="200616"/>
    <lineage>
        <taxon>Bacteria</taxon>
        <taxon>Pseudomonadati</taxon>
        <taxon>Pseudomonadota</taxon>
        <taxon>Alphaproteobacteria</taxon>
        <taxon>Hyphomicrobiales</taxon>
        <taxon>Nitrobacteraceae</taxon>
        <taxon>Rhodoplanes</taxon>
    </lineage>
</organism>
<dbReference type="Proteomes" id="UP001165652">
    <property type="component" value="Unassembled WGS sequence"/>
</dbReference>
<dbReference type="Gene3D" id="3.90.1530.10">
    <property type="entry name" value="Conserved hypothetical protein from pyrococcus furiosus pfu- 392566-001, ParB domain"/>
    <property type="match status" value="1"/>
</dbReference>
<accession>A0ABT5J578</accession>
<feature type="domain" description="ParB-like N-terminal" evidence="1">
    <location>
        <begin position="1"/>
        <end position="83"/>
    </location>
</feature>
<evidence type="ECO:0000313" key="3">
    <source>
        <dbReference type="Proteomes" id="UP001165652"/>
    </source>
</evidence>
<gene>
    <name evidence="2" type="ORF">PQJ73_03780</name>
</gene>
<dbReference type="EMBL" id="JAQQLI010000003">
    <property type="protein sequence ID" value="MDC7784794.1"/>
    <property type="molecule type" value="Genomic_DNA"/>
</dbReference>
<dbReference type="InterPro" id="IPR003115">
    <property type="entry name" value="ParB_N"/>
</dbReference>
<reference evidence="2" key="2">
    <citation type="submission" date="2023-02" db="EMBL/GenBank/DDBJ databases">
        <authorList>
            <person name="Rayyan A."/>
            <person name="Meyer T."/>
            <person name="Kyndt J.A."/>
        </authorList>
    </citation>
    <scope>NUCLEOTIDE SEQUENCE</scope>
    <source>
        <strain evidence="2">DSM 9987</strain>
    </source>
</reference>
<dbReference type="SMART" id="SM00470">
    <property type="entry name" value="ParB"/>
    <property type="match status" value="1"/>
</dbReference>
<dbReference type="Pfam" id="PF02195">
    <property type="entry name" value="ParB_N"/>
    <property type="match status" value="1"/>
</dbReference>
<dbReference type="SUPFAM" id="SSF110849">
    <property type="entry name" value="ParB/Sulfiredoxin"/>
    <property type="match status" value="1"/>
</dbReference>
<comment type="caution">
    <text evidence="2">The sequence shown here is derived from an EMBL/GenBank/DDBJ whole genome shotgun (WGS) entry which is preliminary data.</text>
</comment>
<dbReference type="CDD" id="cd16403">
    <property type="entry name" value="ParB_N_like_MT"/>
    <property type="match status" value="1"/>
</dbReference>
<dbReference type="PANTHER" id="PTHR33375">
    <property type="entry name" value="CHROMOSOME-PARTITIONING PROTEIN PARB-RELATED"/>
    <property type="match status" value="1"/>
</dbReference>
<evidence type="ECO:0000313" key="2">
    <source>
        <dbReference type="EMBL" id="MDC7784794.1"/>
    </source>
</evidence>
<name>A0ABT5J578_RHOTP</name>
<proteinExistence type="predicted"/>
<reference evidence="2" key="1">
    <citation type="journal article" date="2023" name="Microbiol Resour">
        <title>Genome Sequences of Rhodoplanes serenus and Two Thermotolerant Strains, Rhodoplanes tepidamans and 'Rhodoplanes cryptolactis,' Further Refine the Genus.</title>
        <authorList>
            <person name="Rayyan A.A."/>
            <person name="Kyndt J.A."/>
        </authorList>
    </citation>
    <scope>NUCLEOTIDE SEQUENCE</scope>
    <source>
        <strain evidence="2">DSM 9987</strain>
    </source>
</reference>
<dbReference type="InterPro" id="IPR050336">
    <property type="entry name" value="Chromosome_partition/occlusion"/>
</dbReference>
<protein>
    <submittedName>
        <fullName evidence="2">ParB/Srx family N-terminal domain-containing protein</fullName>
    </submittedName>
</protein>
<dbReference type="InterPro" id="IPR036086">
    <property type="entry name" value="ParB/Sulfiredoxin_sf"/>
</dbReference>
<sequence>MEELQVYARNAKTHSDEQVAELVASIKQWGWTTPVLVDEDGVLIAGHGRLAAARKLGITEVPVMTARGWTEAQKRAYRIADNKLTEKGEWDEGLLRIELGELHKEEFTLELTGFTGSELEGLMLPPDDGEGEGGPRVSTPVIQFNIVFDDTAQQEAWFGLVRRLRGKYPDEPTLGARLARYIAETESGEG</sequence>
<keyword evidence="3" id="KW-1185">Reference proteome</keyword>
<evidence type="ECO:0000259" key="1">
    <source>
        <dbReference type="SMART" id="SM00470"/>
    </source>
</evidence>
<dbReference type="PANTHER" id="PTHR33375:SF1">
    <property type="entry name" value="CHROMOSOME-PARTITIONING PROTEIN PARB-RELATED"/>
    <property type="match status" value="1"/>
</dbReference>